<sequence>MIQLTLLELVKKQIPHLNYDDAKDIIKIEKVLKAEAKLNPAVKINDIENLLSFLKLYKTKFLPILQNKNIAIIVGQNPGRINFARLNREHISDETLAEFQQAFAPNTRDFVKKSVRDGDWTTLRSVFLNYDFLVEEELREEICESFVTKNHALISAIETNQCIAFAKANAFSVEEGYFYLLSTLAPGYFDEDVLRINNAISERQKTDPGTKHYLGKVLYAATFFDAFDESLKSTLQGNQQIALSWVYPNLQEKSDGSFLSKTIIAVVLIVLAIIVLVIAAEAGISSITPFVFIAMFVVRAIIALNKK</sequence>
<dbReference type="RefSeq" id="WP_196097386.1">
    <property type="nucleotide sequence ID" value="NZ_CP064939.1"/>
</dbReference>
<name>A0A7U3SPH5_9SPHI</name>
<feature type="transmembrane region" description="Helical" evidence="1">
    <location>
        <begin position="286"/>
        <end position="304"/>
    </location>
</feature>
<dbReference type="EMBL" id="CP064939">
    <property type="protein sequence ID" value="QPH38076.1"/>
    <property type="molecule type" value="Genomic_DNA"/>
</dbReference>
<evidence type="ECO:0000313" key="2">
    <source>
        <dbReference type="EMBL" id="QPH38076.1"/>
    </source>
</evidence>
<keyword evidence="1" id="KW-0472">Membrane</keyword>
<evidence type="ECO:0000256" key="1">
    <source>
        <dbReference type="SAM" id="Phobius"/>
    </source>
</evidence>
<feature type="transmembrane region" description="Helical" evidence="1">
    <location>
        <begin position="258"/>
        <end position="280"/>
    </location>
</feature>
<dbReference type="AlphaFoldDB" id="A0A7U3SPH5"/>
<keyword evidence="3" id="KW-1185">Reference proteome</keyword>
<dbReference type="KEGG" id="pex:IZT61_13305"/>
<organism evidence="2 3">
    <name type="scientific">Pedobacter endophyticus</name>
    <dbReference type="NCBI Taxonomy" id="2789740"/>
    <lineage>
        <taxon>Bacteria</taxon>
        <taxon>Pseudomonadati</taxon>
        <taxon>Bacteroidota</taxon>
        <taxon>Sphingobacteriia</taxon>
        <taxon>Sphingobacteriales</taxon>
        <taxon>Sphingobacteriaceae</taxon>
        <taxon>Pedobacter</taxon>
    </lineage>
</organism>
<accession>A0A7U3SPH5</accession>
<protein>
    <submittedName>
        <fullName evidence="2">Uncharacterized protein</fullName>
    </submittedName>
</protein>
<dbReference type="Proteomes" id="UP000594759">
    <property type="component" value="Chromosome"/>
</dbReference>
<keyword evidence="1" id="KW-1133">Transmembrane helix</keyword>
<proteinExistence type="predicted"/>
<reference evidence="2 3" key="1">
    <citation type="submission" date="2020-11" db="EMBL/GenBank/DDBJ databases">
        <title>Pedobacter endophytica, an endophytic bacteria isolated form Carex pumila.</title>
        <authorList>
            <person name="Peng Y."/>
            <person name="Jiang L."/>
            <person name="Lee J."/>
        </authorList>
    </citation>
    <scope>NUCLEOTIDE SEQUENCE [LARGE SCALE GENOMIC DNA]</scope>
    <source>
        <strain evidence="2 3">JBR3-12</strain>
    </source>
</reference>
<gene>
    <name evidence="2" type="ORF">IZT61_13305</name>
</gene>
<keyword evidence="1" id="KW-0812">Transmembrane</keyword>
<evidence type="ECO:0000313" key="3">
    <source>
        <dbReference type="Proteomes" id="UP000594759"/>
    </source>
</evidence>